<sequence>MSIGSFIRKQFIDVIEWDQQGDDVLMWRYPMQDNEIQNGAQLTVRDGQVAVFVNEGQVADVFTPGLHRLTTQTLPVLTNLKNWDKLFASPFKSDVLFFSTRLQLGRKWGTAQPITLRDKDFDMVRLRAFGMYSYQLVDPKAFYQEVTGANPSYSSDQVEPQLRNLIVSNISSGIAASGIPFLDLAANQGVMGDQLKLALTPLFARYGLKLDAFVVENISLPEDLQKAIDTRISMGMMGDLNKFTQYQVASSIPLAAQNEGGIAGVGAGLAAGFGMGQIMTNALQGATTVPAQSTSMPSQPEATPAAPAVDLVARMSQLKALLDQGLITQVDFESTKADILKSLAK</sequence>
<keyword evidence="3" id="KW-1185">Reference proteome</keyword>
<feature type="domain" description="SPFH" evidence="1">
    <location>
        <begin position="26"/>
        <end position="235"/>
    </location>
</feature>
<protein>
    <recommendedName>
        <fullName evidence="1">SPFH domain-containing protein</fullName>
    </recommendedName>
</protein>
<dbReference type="PANTHER" id="PTHR37826">
    <property type="entry name" value="FLOTILLIN BAND_7_5 DOMAIN PROTEIN"/>
    <property type="match status" value="1"/>
</dbReference>
<dbReference type="Proteomes" id="UP000253940">
    <property type="component" value="Chromosome"/>
</dbReference>
<evidence type="ECO:0000313" key="2">
    <source>
        <dbReference type="EMBL" id="AXI03202.1"/>
    </source>
</evidence>
<proteinExistence type="predicted"/>
<dbReference type="KEGG" id="mbah:HYN46_10345"/>
<evidence type="ECO:0000313" key="3">
    <source>
        <dbReference type="Proteomes" id="UP000253940"/>
    </source>
</evidence>
<gene>
    <name evidence="2" type="ORF">HYN46_10345</name>
</gene>
<dbReference type="RefSeq" id="WP_114899311.1">
    <property type="nucleotide sequence ID" value="NZ_CP031222.1"/>
</dbReference>
<dbReference type="InterPro" id="IPR033880">
    <property type="entry name" value="SPFH_YdjI"/>
</dbReference>
<evidence type="ECO:0000259" key="1">
    <source>
        <dbReference type="Pfam" id="PF13421"/>
    </source>
</evidence>
<dbReference type="EMBL" id="CP031222">
    <property type="protein sequence ID" value="AXI03202.1"/>
    <property type="molecule type" value="Genomic_DNA"/>
</dbReference>
<accession>A0A345P7E3</accession>
<reference evidence="2 3" key="1">
    <citation type="submission" date="2018-07" db="EMBL/GenBank/DDBJ databases">
        <title>Genome sequencing of Moraxellaceae gen. HYN0046.</title>
        <authorList>
            <person name="Kim M."/>
            <person name="Yi H."/>
        </authorList>
    </citation>
    <scope>NUCLEOTIDE SEQUENCE [LARGE SCALE GENOMIC DNA]</scope>
    <source>
        <strain evidence="2 3">HYN0046</strain>
    </source>
</reference>
<dbReference type="SUPFAM" id="SSF117892">
    <property type="entry name" value="Band 7/SPFH domain"/>
    <property type="match status" value="1"/>
</dbReference>
<organism evidence="2 3">
    <name type="scientific">Aquirhabdus parva</name>
    <dbReference type="NCBI Taxonomy" id="2283318"/>
    <lineage>
        <taxon>Bacteria</taxon>
        <taxon>Pseudomonadati</taxon>
        <taxon>Pseudomonadota</taxon>
        <taxon>Gammaproteobacteria</taxon>
        <taxon>Moraxellales</taxon>
        <taxon>Moraxellaceae</taxon>
        <taxon>Aquirhabdus</taxon>
    </lineage>
</organism>
<name>A0A345P7E3_9GAMM</name>
<dbReference type="AlphaFoldDB" id="A0A345P7E3"/>
<dbReference type="InterPro" id="IPR036013">
    <property type="entry name" value="Band_7/SPFH_dom_sf"/>
</dbReference>
<dbReference type="OrthoDB" id="9764015at2"/>
<dbReference type="Pfam" id="PF13421">
    <property type="entry name" value="Band_7_1"/>
    <property type="match status" value="1"/>
</dbReference>
<dbReference type="Gene3D" id="3.30.479.30">
    <property type="entry name" value="Band 7 domain"/>
    <property type="match status" value="1"/>
</dbReference>
<dbReference type="PANTHER" id="PTHR37826:SF2">
    <property type="entry name" value="ZINC-RIBBON DOMAIN-CONTAINING PROTEIN"/>
    <property type="match status" value="1"/>
</dbReference>
<dbReference type="CDD" id="cd03408">
    <property type="entry name" value="SPFH_like_u1"/>
    <property type="match status" value="1"/>
</dbReference>